<proteinExistence type="predicted"/>
<evidence type="ECO:0000313" key="2">
    <source>
        <dbReference type="Proteomes" id="UP000061348"/>
    </source>
</evidence>
<dbReference type="EMBL" id="LCYA01000137">
    <property type="protein sequence ID" value="KWV85293.1"/>
    <property type="molecule type" value="Genomic_DNA"/>
</dbReference>
<sequence length="81" mass="8832">MLAIGLGHFGQPMLGQDQLARRGIVAVDAEHALFNDVGQVAPMLERFMLDGRLDGGAKGCVNVSGQRLKQRRHTGEKVVHR</sequence>
<protein>
    <submittedName>
        <fullName evidence="1">Uncharacterized protein</fullName>
    </submittedName>
</protein>
<comment type="caution">
    <text evidence="1">The sequence shown here is derived from an EMBL/GenBank/DDBJ whole genome shotgun (WGS) entry which is preliminary data.</text>
</comment>
<dbReference type="AlphaFoldDB" id="A0A109LD06"/>
<name>A0A109LD06_PSEFL</name>
<dbReference type="PATRIC" id="fig|294.194.peg.5618"/>
<reference evidence="1 2" key="1">
    <citation type="submission" date="2015-05" db="EMBL/GenBank/DDBJ databases">
        <title>A genomic and transcriptomic approach to investigate the blue pigment phenotype in Pseudomonas fluorescens.</title>
        <authorList>
            <person name="Andreani N.A."/>
            <person name="Cardazzo B."/>
        </authorList>
    </citation>
    <scope>NUCLEOTIDE SEQUENCE [LARGE SCALE GENOMIC DNA]</scope>
    <source>
        <strain evidence="1 2">Ps_22</strain>
    </source>
</reference>
<accession>A0A109LD06</accession>
<dbReference type="Proteomes" id="UP000061348">
    <property type="component" value="Unassembled WGS sequence"/>
</dbReference>
<organism evidence="1 2">
    <name type="scientific">Pseudomonas fluorescens</name>
    <dbReference type="NCBI Taxonomy" id="294"/>
    <lineage>
        <taxon>Bacteria</taxon>
        <taxon>Pseudomonadati</taxon>
        <taxon>Pseudomonadota</taxon>
        <taxon>Gammaproteobacteria</taxon>
        <taxon>Pseudomonadales</taxon>
        <taxon>Pseudomonadaceae</taxon>
        <taxon>Pseudomonas</taxon>
    </lineage>
</organism>
<evidence type="ECO:0000313" key="1">
    <source>
        <dbReference type="EMBL" id="KWV85293.1"/>
    </source>
</evidence>
<gene>
    <name evidence="1" type="ORF">PFLmoz3_05070</name>
</gene>